<proteinExistence type="predicted"/>
<dbReference type="eggNOG" id="COG2200">
    <property type="taxonomic scope" value="Bacteria"/>
</dbReference>
<dbReference type="RefSeq" id="WP_015279900.1">
    <property type="nucleotide sequence ID" value="NC_019940.1"/>
</dbReference>
<evidence type="ECO:0000313" key="1">
    <source>
        <dbReference type="EMBL" id="AGA89755.1"/>
    </source>
</evidence>
<dbReference type="InterPro" id="IPR035919">
    <property type="entry name" value="EAL_sf"/>
</dbReference>
<organism evidence="1 2">
    <name type="scientific">Thioflavicoccus mobilis 8321</name>
    <dbReference type="NCBI Taxonomy" id="765912"/>
    <lineage>
        <taxon>Bacteria</taxon>
        <taxon>Pseudomonadati</taxon>
        <taxon>Pseudomonadota</taxon>
        <taxon>Gammaproteobacteria</taxon>
        <taxon>Chromatiales</taxon>
        <taxon>Chromatiaceae</taxon>
        <taxon>Thioflavicoccus</taxon>
    </lineage>
</organism>
<accession>L0GWL0</accession>
<dbReference type="OrthoDB" id="1673646at2"/>
<sequence length="273" mass="30364">MPLARVVDYLNDRLHELHPHARLRDEARFALADGSLHAEIADCRLTPYQVPVVDAGDGRVFGYCGRYVAVGATGRRLSPKSLYGRAREAADVVFLDRFVRTFYALQHLNQGRDADERLIAPVHLRHLSAVPEQHGLVFEDLIARLGLSPSQVVLRIDGPALHQDPHVRSAAASFARRGYRLAATRIDPWAVDWALLEELGVRWVTPSLAAVHELNRHGLLGNWTRRARARRIPVWLPEAPATTPLPLDDARNVGIELVERADSPAEAELAVAL</sequence>
<dbReference type="EMBL" id="CP003051">
    <property type="protein sequence ID" value="AGA89755.1"/>
    <property type="molecule type" value="Genomic_DNA"/>
</dbReference>
<dbReference type="Gene3D" id="3.20.20.450">
    <property type="entry name" value="EAL domain"/>
    <property type="match status" value="1"/>
</dbReference>
<keyword evidence="2" id="KW-1185">Reference proteome</keyword>
<dbReference type="SUPFAM" id="SSF141868">
    <property type="entry name" value="EAL domain-like"/>
    <property type="match status" value="1"/>
</dbReference>
<gene>
    <name evidence="1" type="ORF">Thimo_0925</name>
</gene>
<protein>
    <submittedName>
        <fullName evidence="1">EAL domain-containing protein</fullName>
    </submittedName>
</protein>
<dbReference type="AlphaFoldDB" id="L0GWL0"/>
<reference evidence="1 2" key="1">
    <citation type="submission" date="2011-09" db="EMBL/GenBank/DDBJ databases">
        <title>Complete sequence of chromosome of Thioflavicoccus mobilis 8321.</title>
        <authorList>
            <consortium name="US DOE Joint Genome Institute"/>
            <person name="Lucas S."/>
            <person name="Han J."/>
            <person name="Lapidus A."/>
            <person name="Cheng J.-F."/>
            <person name="Goodwin L."/>
            <person name="Pitluck S."/>
            <person name="Peters L."/>
            <person name="Ovchinnikova G."/>
            <person name="Lu M."/>
            <person name="Detter J.C."/>
            <person name="Han C."/>
            <person name="Tapia R."/>
            <person name="Land M."/>
            <person name="Hauser L."/>
            <person name="Kyrpides N."/>
            <person name="Ivanova N."/>
            <person name="Pagani I."/>
            <person name="Vogl K."/>
            <person name="Liu Z."/>
            <person name="Imhoff J."/>
            <person name="Thiel V."/>
            <person name="Frigaard N.-U."/>
            <person name="Bryant D."/>
            <person name="Woyke T."/>
        </authorList>
    </citation>
    <scope>NUCLEOTIDE SEQUENCE [LARGE SCALE GENOMIC DNA]</scope>
    <source>
        <strain evidence="1 2">8321</strain>
    </source>
</reference>
<dbReference type="KEGG" id="tmb:Thimo_0925"/>
<evidence type="ECO:0000313" key="2">
    <source>
        <dbReference type="Proteomes" id="UP000010816"/>
    </source>
</evidence>
<dbReference type="HOGENOM" id="CLU_1019182_0_0_6"/>
<name>L0GWL0_9GAMM</name>
<dbReference type="Proteomes" id="UP000010816">
    <property type="component" value="Chromosome"/>
</dbReference>
<dbReference type="STRING" id="765912.Thimo_0925"/>